<reference evidence="3 4" key="1">
    <citation type="journal article" date="2019" name="Nat. Ecol. Evol.">
        <title>Megaphylogeny resolves global patterns of mushroom evolution.</title>
        <authorList>
            <person name="Varga T."/>
            <person name="Krizsan K."/>
            <person name="Foldi C."/>
            <person name="Dima B."/>
            <person name="Sanchez-Garcia M."/>
            <person name="Sanchez-Ramirez S."/>
            <person name="Szollosi G.J."/>
            <person name="Szarkandi J.G."/>
            <person name="Papp V."/>
            <person name="Albert L."/>
            <person name="Andreopoulos W."/>
            <person name="Angelini C."/>
            <person name="Antonin V."/>
            <person name="Barry K.W."/>
            <person name="Bougher N.L."/>
            <person name="Buchanan P."/>
            <person name="Buyck B."/>
            <person name="Bense V."/>
            <person name="Catcheside P."/>
            <person name="Chovatia M."/>
            <person name="Cooper J."/>
            <person name="Damon W."/>
            <person name="Desjardin D."/>
            <person name="Finy P."/>
            <person name="Geml J."/>
            <person name="Haridas S."/>
            <person name="Hughes K."/>
            <person name="Justo A."/>
            <person name="Karasinski D."/>
            <person name="Kautmanova I."/>
            <person name="Kiss B."/>
            <person name="Kocsube S."/>
            <person name="Kotiranta H."/>
            <person name="LaButti K.M."/>
            <person name="Lechner B.E."/>
            <person name="Liimatainen K."/>
            <person name="Lipzen A."/>
            <person name="Lukacs Z."/>
            <person name="Mihaltcheva S."/>
            <person name="Morgado L.N."/>
            <person name="Niskanen T."/>
            <person name="Noordeloos M.E."/>
            <person name="Ohm R.A."/>
            <person name="Ortiz-Santana B."/>
            <person name="Ovrebo C."/>
            <person name="Racz N."/>
            <person name="Riley R."/>
            <person name="Savchenko A."/>
            <person name="Shiryaev A."/>
            <person name="Soop K."/>
            <person name="Spirin V."/>
            <person name="Szebenyi C."/>
            <person name="Tomsovsky M."/>
            <person name="Tulloss R.E."/>
            <person name="Uehling J."/>
            <person name="Grigoriev I.V."/>
            <person name="Vagvolgyi C."/>
            <person name="Papp T."/>
            <person name="Martin F.M."/>
            <person name="Miettinen O."/>
            <person name="Hibbett D.S."/>
            <person name="Nagy L.G."/>
        </authorList>
    </citation>
    <scope>NUCLEOTIDE SEQUENCE [LARGE SCALE GENOMIC DNA]</scope>
    <source>
        <strain evidence="3 4">HHB13444</strain>
    </source>
</reference>
<keyword evidence="4" id="KW-1185">Reference proteome</keyword>
<name>A0A5C3NQK1_9APHY</name>
<proteinExistence type="predicted"/>
<keyword evidence="2" id="KW-0732">Signal</keyword>
<dbReference type="EMBL" id="ML211919">
    <property type="protein sequence ID" value="TFK79836.1"/>
    <property type="molecule type" value="Genomic_DNA"/>
</dbReference>
<evidence type="ECO:0000256" key="1">
    <source>
        <dbReference type="SAM" id="MobiDB-lite"/>
    </source>
</evidence>
<dbReference type="STRING" id="1314778.A0A5C3NQK1"/>
<evidence type="ECO:0000256" key="2">
    <source>
        <dbReference type="SAM" id="SignalP"/>
    </source>
</evidence>
<accession>A0A5C3NQK1</accession>
<organism evidence="3 4">
    <name type="scientific">Polyporus arcularius HHB13444</name>
    <dbReference type="NCBI Taxonomy" id="1314778"/>
    <lineage>
        <taxon>Eukaryota</taxon>
        <taxon>Fungi</taxon>
        <taxon>Dikarya</taxon>
        <taxon>Basidiomycota</taxon>
        <taxon>Agaricomycotina</taxon>
        <taxon>Agaricomycetes</taxon>
        <taxon>Polyporales</taxon>
        <taxon>Polyporaceae</taxon>
        <taxon>Polyporus</taxon>
    </lineage>
</organism>
<dbReference type="Proteomes" id="UP000308197">
    <property type="component" value="Unassembled WGS sequence"/>
</dbReference>
<feature type="region of interest" description="Disordered" evidence="1">
    <location>
        <begin position="35"/>
        <end position="99"/>
    </location>
</feature>
<gene>
    <name evidence="3" type="ORF">K466DRAFT_605831</name>
</gene>
<evidence type="ECO:0000313" key="3">
    <source>
        <dbReference type="EMBL" id="TFK79836.1"/>
    </source>
</evidence>
<evidence type="ECO:0008006" key="5">
    <source>
        <dbReference type="Google" id="ProtNLM"/>
    </source>
</evidence>
<dbReference type="AlphaFoldDB" id="A0A5C3NQK1"/>
<feature type="signal peptide" evidence="2">
    <location>
        <begin position="1"/>
        <end position="33"/>
    </location>
</feature>
<dbReference type="InParanoid" id="A0A5C3NQK1"/>
<protein>
    <recommendedName>
        <fullName evidence="5">Fungal-type protein kinase domain-containing protein</fullName>
    </recommendedName>
</protein>
<sequence length="458" mass="51346">MTMHHSRIEEVQPVLCLLLQLYLLGQSYKQVRGKAPATDLEHLRPPPPQPEPQADESDHWFASSSGVLPPLVPKSDLDDPFPDPASVDDQKAHPTPSGSLFGGQFLASLKKVIQGWEGKYTNMYQVACAKMPRMPAVYAADVVKETKETTQTELEVATNEKDLKYIVYCDNLLDSLEASAAQILEAIPLDLKNPEHIMFAAHCLAEVAVDLLPRVVWKEEDVVCWCDHTMYRPATALVRLCEPPNGDTWQRRDVALAVTQALPSELPGITSAQHEKIIPDRLFVDGQPRPVNTDPGPINILATIEIKTPNVWTEDLFLEMCQLDVTSGRNSHTMKFNWPATAKAVEEKSDRILVQVWSQMVGDEDRELERSINYATLSSHARNLYFIRSNDHPHTLFVSRIYRDDQRPVFYTFCLFAAALGLIPGPALPTPDLRPEVLRKYEGVGLIRETLVKLSPSA</sequence>
<evidence type="ECO:0000313" key="4">
    <source>
        <dbReference type="Proteomes" id="UP000308197"/>
    </source>
</evidence>
<feature type="chain" id="PRO_5022828387" description="Fungal-type protein kinase domain-containing protein" evidence="2">
    <location>
        <begin position="34"/>
        <end position="458"/>
    </location>
</feature>